<feature type="transmembrane region" description="Helical" evidence="1">
    <location>
        <begin position="12"/>
        <end position="43"/>
    </location>
</feature>
<evidence type="ECO:0000313" key="3">
    <source>
        <dbReference type="Proteomes" id="UP000198619"/>
    </source>
</evidence>
<accession>A0A1I0XQX1</accession>
<keyword evidence="1" id="KW-1133">Transmembrane helix</keyword>
<dbReference type="AlphaFoldDB" id="A0A1I0XQX1"/>
<dbReference type="Proteomes" id="UP000198619">
    <property type="component" value="Unassembled WGS sequence"/>
</dbReference>
<protein>
    <recommendedName>
        <fullName evidence="4">DUF4178 domain-containing protein</fullName>
    </recommendedName>
</protein>
<keyword evidence="1" id="KW-0812">Transmembrane</keyword>
<dbReference type="EMBL" id="FOKI01000009">
    <property type="protein sequence ID" value="SFB03435.1"/>
    <property type="molecule type" value="Genomic_DNA"/>
</dbReference>
<keyword evidence="3" id="KW-1185">Reference proteome</keyword>
<reference evidence="2 3" key="1">
    <citation type="submission" date="2016-10" db="EMBL/GenBank/DDBJ databases">
        <authorList>
            <person name="de Groot N.N."/>
        </authorList>
    </citation>
    <scope>NUCLEOTIDE SEQUENCE [LARGE SCALE GENOMIC DNA]</scope>
    <source>
        <strain evidence="2 3">DSM 12271</strain>
    </source>
</reference>
<evidence type="ECO:0008006" key="4">
    <source>
        <dbReference type="Google" id="ProtNLM"/>
    </source>
</evidence>
<dbReference type="RefSeq" id="WP_090040285.1">
    <property type="nucleotide sequence ID" value="NZ_FOKI01000009.1"/>
</dbReference>
<proteinExistence type="predicted"/>
<sequence>MNKFMEFTSKGGIIVLGILVMMALMKNLLIGSLLGIILVILVLKIISYNRTIKESREEEDNLVQYKRARCTVPEDAKKIKISEFYYKEISCNNVDTLWWLENNTVFIISSDFKDDFGIINIFKEDIWYFTTMDKIYSTQEIYKKDCSNFNGNSVNDLVSITIKDVKQLNTKCECNNNEVVMAIKDEDDFSYMYLEEKSYNDLVDILPSKELKD</sequence>
<name>A0A1I0XQX1_9CLOT</name>
<organism evidence="2 3">
    <name type="scientific">Clostridium frigidicarnis</name>
    <dbReference type="NCBI Taxonomy" id="84698"/>
    <lineage>
        <taxon>Bacteria</taxon>
        <taxon>Bacillati</taxon>
        <taxon>Bacillota</taxon>
        <taxon>Clostridia</taxon>
        <taxon>Eubacteriales</taxon>
        <taxon>Clostridiaceae</taxon>
        <taxon>Clostridium</taxon>
    </lineage>
</organism>
<dbReference type="OrthoDB" id="362700at2"/>
<evidence type="ECO:0000313" key="2">
    <source>
        <dbReference type="EMBL" id="SFB03435.1"/>
    </source>
</evidence>
<gene>
    <name evidence="2" type="ORF">SAMN04488528_1009100</name>
</gene>
<keyword evidence="1" id="KW-0472">Membrane</keyword>
<evidence type="ECO:0000256" key="1">
    <source>
        <dbReference type="SAM" id="Phobius"/>
    </source>
</evidence>